<dbReference type="EMBL" id="JAFIRA010000017">
    <property type="protein sequence ID" value="MCJ2542914.1"/>
    <property type="molecule type" value="Genomic_DNA"/>
</dbReference>
<dbReference type="EC" id="2.3.1.51" evidence="4"/>
<name>A0ABT0CAU9_THEVL</name>
<evidence type="ECO:0000256" key="4">
    <source>
        <dbReference type="RuleBase" id="RU361267"/>
    </source>
</evidence>
<keyword evidence="3 4" id="KW-0012">Acyltransferase</keyword>
<proteinExistence type="inferred from homology"/>
<dbReference type="PANTHER" id="PTHR10434">
    <property type="entry name" value="1-ACYL-SN-GLYCEROL-3-PHOSPHATE ACYLTRANSFERASE"/>
    <property type="match status" value="1"/>
</dbReference>
<evidence type="ECO:0000313" key="6">
    <source>
        <dbReference type="EMBL" id="MCJ2542914.1"/>
    </source>
</evidence>
<comment type="domain">
    <text evidence="4">The HXXXXD motif is essential for acyltransferase activity and may constitute the binding site for the phosphate moiety of the glycerol-3-phosphate.</text>
</comment>
<comment type="catalytic activity">
    <reaction evidence="4">
        <text>a 1-acyl-sn-glycero-3-phosphate + an acyl-CoA = a 1,2-diacyl-sn-glycero-3-phosphate + CoA</text>
        <dbReference type="Rhea" id="RHEA:19709"/>
        <dbReference type="ChEBI" id="CHEBI:57287"/>
        <dbReference type="ChEBI" id="CHEBI:57970"/>
        <dbReference type="ChEBI" id="CHEBI:58342"/>
        <dbReference type="ChEBI" id="CHEBI:58608"/>
        <dbReference type="EC" id="2.3.1.51"/>
    </reaction>
</comment>
<keyword evidence="4" id="KW-0594">Phospholipid biosynthesis</keyword>
<evidence type="ECO:0000256" key="3">
    <source>
        <dbReference type="ARBA" id="ARBA00023315"/>
    </source>
</evidence>
<dbReference type="SMART" id="SM00563">
    <property type="entry name" value="PlsC"/>
    <property type="match status" value="1"/>
</dbReference>
<sequence length="214" mass="23661">MASQTGYRHLDWLAYWLLKWLVVNPLFRGLYLGHTYGQDRVPRQGSLIIVSNHASHLDPPLLSNAVRRPVAFMAKEELFRVPVLKQAIRLYGAYPVKRGGSDRSALRATETALAQGWAVGIFLNGTRTPDGRIPHPHLGAALIAARTQTPLLPVALWGTEKVLPKGSKWPQLFCPITVRIGELIPPPASSDKGELQQVTARCVTAIHMLLDQGR</sequence>
<dbReference type="InterPro" id="IPR002123">
    <property type="entry name" value="Plipid/glycerol_acylTrfase"/>
</dbReference>
<dbReference type="CDD" id="cd07989">
    <property type="entry name" value="LPLAT_AGPAT-like"/>
    <property type="match status" value="1"/>
</dbReference>
<gene>
    <name evidence="6" type="ORF">JX360_08350</name>
</gene>
<comment type="caution">
    <text evidence="6">The sequence shown here is derived from an EMBL/GenBank/DDBJ whole genome shotgun (WGS) entry which is preliminary data.</text>
</comment>
<reference evidence="6" key="1">
    <citation type="submission" date="2021-02" db="EMBL/GenBank/DDBJ databases">
        <title>The CRISPR/cas machinery reduction and long-range gene transfer in the hot spring cyanobacterium Synechococcus.</title>
        <authorList>
            <person name="Dvorak P."/>
            <person name="Jahodarova E."/>
            <person name="Hasler P."/>
            <person name="Poulickova A."/>
        </authorList>
    </citation>
    <scope>NUCLEOTIDE SEQUENCE</scope>
    <source>
        <strain evidence="6">Rupite</strain>
    </source>
</reference>
<evidence type="ECO:0000256" key="2">
    <source>
        <dbReference type="ARBA" id="ARBA00022679"/>
    </source>
</evidence>
<keyword evidence="4" id="KW-0443">Lipid metabolism</keyword>
<comment type="similarity">
    <text evidence="1 4">Belongs to the 1-acyl-sn-glycerol-3-phosphate acyltransferase family.</text>
</comment>
<organism evidence="6 7">
    <name type="scientific">Thermostichus vulcanus str. 'Rupite'</name>
    <dbReference type="NCBI Taxonomy" id="2813851"/>
    <lineage>
        <taxon>Bacteria</taxon>
        <taxon>Bacillati</taxon>
        <taxon>Cyanobacteriota</taxon>
        <taxon>Cyanophyceae</taxon>
        <taxon>Thermostichales</taxon>
        <taxon>Thermostichaceae</taxon>
        <taxon>Thermostichus</taxon>
    </lineage>
</organism>
<evidence type="ECO:0000259" key="5">
    <source>
        <dbReference type="SMART" id="SM00563"/>
    </source>
</evidence>
<feature type="domain" description="Phospholipid/glycerol acyltransferase" evidence="5">
    <location>
        <begin position="47"/>
        <end position="159"/>
    </location>
</feature>
<dbReference type="GO" id="GO:0016746">
    <property type="term" value="F:acyltransferase activity"/>
    <property type="evidence" value="ECO:0007669"/>
    <property type="project" value="UniProtKB-KW"/>
</dbReference>
<keyword evidence="4" id="KW-0444">Lipid biosynthesis</keyword>
<dbReference type="InterPro" id="IPR004552">
    <property type="entry name" value="AGP_acyltrans"/>
</dbReference>
<accession>A0ABT0CAU9</accession>
<dbReference type="PANTHER" id="PTHR10434:SF11">
    <property type="entry name" value="1-ACYL-SN-GLYCEROL-3-PHOSPHATE ACYLTRANSFERASE"/>
    <property type="match status" value="1"/>
</dbReference>
<dbReference type="NCBIfam" id="TIGR00530">
    <property type="entry name" value="AGP_acyltrn"/>
    <property type="match status" value="1"/>
</dbReference>
<dbReference type="SUPFAM" id="SSF69593">
    <property type="entry name" value="Glycerol-3-phosphate (1)-acyltransferase"/>
    <property type="match status" value="1"/>
</dbReference>
<dbReference type="Pfam" id="PF01553">
    <property type="entry name" value="Acyltransferase"/>
    <property type="match status" value="1"/>
</dbReference>
<keyword evidence="2 4" id="KW-0808">Transferase</keyword>
<protein>
    <recommendedName>
        <fullName evidence="4">1-acyl-sn-glycerol-3-phosphate acyltransferase</fullName>
        <ecNumber evidence="4">2.3.1.51</ecNumber>
    </recommendedName>
</protein>
<keyword evidence="4" id="KW-1208">Phospholipid metabolism</keyword>
<dbReference type="Proteomes" id="UP000830835">
    <property type="component" value="Unassembled WGS sequence"/>
</dbReference>
<dbReference type="RefSeq" id="WP_244350195.1">
    <property type="nucleotide sequence ID" value="NZ_JAFIRA010000017.1"/>
</dbReference>
<keyword evidence="7" id="KW-1185">Reference proteome</keyword>
<evidence type="ECO:0000313" key="7">
    <source>
        <dbReference type="Proteomes" id="UP000830835"/>
    </source>
</evidence>
<evidence type="ECO:0000256" key="1">
    <source>
        <dbReference type="ARBA" id="ARBA00008655"/>
    </source>
</evidence>